<feature type="coiled-coil region" evidence="9">
    <location>
        <begin position="43"/>
        <end position="70"/>
    </location>
</feature>
<accession>A0A0C2J915</accession>
<dbReference type="FunFam" id="1.20.58.400:FF:000002">
    <property type="entry name" value="Vesicle transport v-SNARE protein"/>
    <property type="match status" value="1"/>
</dbReference>
<dbReference type="GO" id="GO:0031201">
    <property type="term" value="C:SNARE complex"/>
    <property type="evidence" value="ECO:0007669"/>
    <property type="project" value="TreeGrafter"/>
</dbReference>
<evidence type="ECO:0000256" key="9">
    <source>
        <dbReference type="SAM" id="Coils"/>
    </source>
</evidence>
<comment type="similarity">
    <text evidence="2">Belongs to the VTI1 family.</text>
</comment>
<dbReference type="CDD" id="cd15862">
    <property type="entry name" value="SNARE_Vti1"/>
    <property type="match status" value="1"/>
</dbReference>
<dbReference type="VEuPathDB" id="FungiDB:SPBR_04413"/>
<dbReference type="SMART" id="SM00397">
    <property type="entry name" value="t_SNARE"/>
    <property type="match status" value="1"/>
</dbReference>
<dbReference type="GO" id="GO:0048280">
    <property type="term" value="P:vesicle fusion with Golgi apparatus"/>
    <property type="evidence" value="ECO:0007669"/>
    <property type="project" value="TreeGrafter"/>
</dbReference>
<dbReference type="OrthoDB" id="430637at2759"/>
<dbReference type="PANTHER" id="PTHR21230">
    <property type="entry name" value="VESICLE TRANSPORT V-SNARE PROTEIN VTI1-RELATED"/>
    <property type="match status" value="1"/>
</dbReference>
<evidence type="ECO:0000256" key="1">
    <source>
        <dbReference type="ARBA" id="ARBA00004211"/>
    </source>
</evidence>
<proteinExistence type="inferred from homology"/>
<dbReference type="GO" id="GO:0042147">
    <property type="term" value="P:retrograde transport, endosome to Golgi"/>
    <property type="evidence" value="ECO:0007669"/>
    <property type="project" value="TreeGrafter"/>
</dbReference>
<dbReference type="PANTHER" id="PTHR21230:SF26">
    <property type="entry name" value="VESICLE TRANSPORT THROUGH INTERACTION WITH T-SNARES HOMOLOG 1A"/>
    <property type="match status" value="1"/>
</dbReference>
<comment type="subcellular location">
    <subcellularLocation>
        <location evidence="1">Membrane</location>
        <topology evidence="1">Single-pass type IV membrane protein</topology>
    </subcellularLocation>
</comment>
<dbReference type="GeneID" id="63677617"/>
<dbReference type="GO" id="GO:0031902">
    <property type="term" value="C:late endosome membrane"/>
    <property type="evidence" value="ECO:0007669"/>
    <property type="project" value="TreeGrafter"/>
</dbReference>
<dbReference type="SUPFAM" id="SSF47661">
    <property type="entry name" value="t-snare proteins"/>
    <property type="match status" value="1"/>
</dbReference>
<keyword evidence="4" id="KW-0812">Transmembrane</keyword>
<evidence type="ECO:0000256" key="8">
    <source>
        <dbReference type="ARBA" id="ARBA00023136"/>
    </source>
</evidence>
<keyword evidence="8" id="KW-0472">Membrane</keyword>
<name>A0A0C2J915_9PEZI</name>
<keyword evidence="3" id="KW-0813">Transport</keyword>
<dbReference type="GO" id="GO:0005829">
    <property type="term" value="C:cytosol"/>
    <property type="evidence" value="ECO:0007669"/>
    <property type="project" value="GOC"/>
</dbReference>
<dbReference type="GO" id="GO:0006896">
    <property type="term" value="P:Golgi to vacuole transport"/>
    <property type="evidence" value="ECO:0007669"/>
    <property type="project" value="TreeGrafter"/>
</dbReference>
<dbReference type="GO" id="GO:0016236">
    <property type="term" value="P:macroautophagy"/>
    <property type="evidence" value="ECO:0007669"/>
    <property type="project" value="TreeGrafter"/>
</dbReference>
<evidence type="ECO:0000256" key="6">
    <source>
        <dbReference type="ARBA" id="ARBA00022989"/>
    </source>
</evidence>
<dbReference type="GO" id="GO:0005774">
    <property type="term" value="C:vacuolar membrane"/>
    <property type="evidence" value="ECO:0007669"/>
    <property type="project" value="EnsemblFungi"/>
</dbReference>
<organism evidence="11 12">
    <name type="scientific">Sporothrix brasiliensis 5110</name>
    <dbReference type="NCBI Taxonomy" id="1398154"/>
    <lineage>
        <taxon>Eukaryota</taxon>
        <taxon>Fungi</taxon>
        <taxon>Dikarya</taxon>
        <taxon>Ascomycota</taxon>
        <taxon>Pezizomycotina</taxon>
        <taxon>Sordariomycetes</taxon>
        <taxon>Sordariomycetidae</taxon>
        <taxon>Ophiostomatales</taxon>
        <taxon>Ophiostomataceae</taxon>
        <taxon>Sporothrix</taxon>
    </lineage>
</organism>
<evidence type="ECO:0000313" key="11">
    <source>
        <dbReference type="EMBL" id="KIH93472.1"/>
    </source>
</evidence>
<evidence type="ECO:0000256" key="2">
    <source>
        <dbReference type="ARBA" id="ARBA00006108"/>
    </source>
</evidence>
<protein>
    <submittedName>
        <fullName evidence="11">Vesicle transport through interaction with t-SNARE 1</fullName>
    </submittedName>
</protein>
<dbReference type="Pfam" id="PF05008">
    <property type="entry name" value="V-SNARE"/>
    <property type="match status" value="1"/>
</dbReference>
<dbReference type="EMBL" id="AWTV01000005">
    <property type="protein sequence ID" value="KIH93472.1"/>
    <property type="molecule type" value="Genomic_DNA"/>
</dbReference>
<reference evidence="11 12" key="1">
    <citation type="journal article" date="2014" name="BMC Genomics">
        <title>Comparative genomics of the major fungal agents of human and animal Sporotrichosis: Sporothrix schenckii and Sporothrix brasiliensis.</title>
        <authorList>
            <person name="Teixeira M.M."/>
            <person name="de Almeida L.G."/>
            <person name="Kubitschek-Barreira P."/>
            <person name="Alves F.L."/>
            <person name="Kioshima E.S."/>
            <person name="Abadio A.K."/>
            <person name="Fernandes L."/>
            <person name="Derengowski L.S."/>
            <person name="Ferreira K.S."/>
            <person name="Souza R.C."/>
            <person name="Ruiz J.C."/>
            <person name="de Andrade N.C."/>
            <person name="Paes H.C."/>
            <person name="Nicola A.M."/>
            <person name="Albuquerque P."/>
            <person name="Gerber A.L."/>
            <person name="Martins V.P."/>
            <person name="Peconick L.D."/>
            <person name="Neto A.V."/>
            <person name="Chaucanez C.B."/>
            <person name="Silva P.A."/>
            <person name="Cunha O.L."/>
            <person name="de Oliveira F.F."/>
            <person name="dos Santos T.C."/>
            <person name="Barros A.L."/>
            <person name="Soares M.A."/>
            <person name="de Oliveira L.M."/>
            <person name="Marini M.M."/>
            <person name="Villalobos-Duno H."/>
            <person name="Cunha M.M."/>
            <person name="de Hoog S."/>
            <person name="da Silveira J.F."/>
            <person name="Henrissat B."/>
            <person name="Nino-Vega G.A."/>
            <person name="Cisalpino P.S."/>
            <person name="Mora-Montes H.M."/>
            <person name="Almeida S.R."/>
            <person name="Stajich J.E."/>
            <person name="Lopes-Bezerra L.M."/>
            <person name="Vasconcelos A.T."/>
            <person name="Felipe M.S."/>
        </authorList>
    </citation>
    <scope>NUCLEOTIDE SEQUENCE [LARGE SCALE GENOMIC DNA]</scope>
    <source>
        <strain evidence="11 12">5110</strain>
    </source>
</reference>
<dbReference type="Pfam" id="PF12352">
    <property type="entry name" value="V-SNARE_C"/>
    <property type="match status" value="1"/>
</dbReference>
<evidence type="ECO:0000256" key="4">
    <source>
        <dbReference type="ARBA" id="ARBA00022692"/>
    </source>
</evidence>
<dbReference type="Gene3D" id="1.20.58.400">
    <property type="entry name" value="t-snare proteins"/>
    <property type="match status" value="1"/>
</dbReference>
<evidence type="ECO:0000256" key="5">
    <source>
        <dbReference type="ARBA" id="ARBA00022927"/>
    </source>
</evidence>
<dbReference type="RefSeq" id="XP_040621482.1">
    <property type="nucleotide sequence ID" value="XM_040762696.1"/>
</dbReference>
<dbReference type="InterPro" id="IPR000727">
    <property type="entry name" value="T_SNARE_dom"/>
</dbReference>
<dbReference type="GO" id="GO:0005484">
    <property type="term" value="F:SNAP receptor activity"/>
    <property type="evidence" value="ECO:0007669"/>
    <property type="project" value="TreeGrafter"/>
</dbReference>
<dbReference type="GO" id="GO:0006891">
    <property type="term" value="P:intra-Golgi vesicle-mediated transport"/>
    <property type="evidence" value="ECO:0007669"/>
    <property type="project" value="TreeGrafter"/>
</dbReference>
<evidence type="ECO:0000256" key="7">
    <source>
        <dbReference type="ARBA" id="ARBA00023054"/>
    </source>
</evidence>
<dbReference type="GO" id="GO:0000149">
    <property type="term" value="F:SNARE binding"/>
    <property type="evidence" value="ECO:0007669"/>
    <property type="project" value="TreeGrafter"/>
</dbReference>
<keyword evidence="12" id="KW-1185">Reference proteome</keyword>
<dbReference type="GO" id="GO:0005794">
    <property type="term" value="C:Golgi apparatus"/>
    <property type="evidence" value="ECO:0007669"/>
    <property type="project" value="TreeGrafter"/>
</dbReference>
<evidence type="ECO:0000259" key="10">
    <source>
        <dbReference type="SMART" id="SM00397"/>
    </source>
</evidence>
<keyword evidence="7 9" id="KW-0175">Coiled coil</keyword>
<dbReference type="SUPFAM" id="SSF58038">
    <property type="entry name" value="SNARE fusion complex"/>
    <property type="match status" value="1"/>
</dbReference>
<dbReference type="AlphaFoldDB" id="A0A0C2J915"/>
<sequence length="232" mass="26038">MASPLDTDAGTELFSSYEAEFRLVQADILQKLDQIPDLSGEPRKAAIAQAERAVEEADELIGQMKLEKQNIPSSSRTRINQRFRNYESDVDGYKRKLRGLADDRAALFGSRYSDNPSGSDMQLEQRQQLLSGTDRLDRSTQRLKNSQALANDTEAIGASTLADLERQRNVIQHTTDMLLESEGYVDRSVKTLRGMARRYCDPDLPSLMGNLALYDIISNTYVCAILGWLRIG</sequence>
<dbReference type="Gene3D" id="1.20.5.110">
    <property type="match status" value="1"/>
</dbReference>
<gene>
    <name evidence="11" type="ORF">SPBR_04413</name>
</gene>
<keyword evidence="5" id="KW-0653">Protein transport</keyword>
<dbReference type="FunFam" id="1.20.5.110:FF:000002">
    <property type="entry name" value="Vesicle transport through interaction with t-SNAREsB"/>
    <property type="match status" value="1"/>
</dbReference>
<dbReference type="InterPro" id="IPR038407">
    <property type="entry name" value="v-SNARE_N_sf"/>
</dbReference>
<dbReference type="GO" id="GO:0005789">
    <property type="term" value="C:endoplasmic reticulum membrane"/>
    <property type="evidence" value="ECO:0007669"/>
    <property type="project" value="TreeGrafter"/>
</dbReference>
<evidence type="ECO:0000256" key="3">
    <source>
        <dbReference type="ARBA" id="ARBA00022448"/>
    </source>
</evidence>
<dbReference type="GO" id="GO:0006886">
    <property type="term" value="P:intracellular protein transport"/>
    <property type="evidence" value="ECO:0007669"/>
    <property type="project" value="InterPro"/>
</dbReference>
<dbReference type="InterPro" id="IPR010989">
    <property type="entry name" value="SNARE"/>
</dbReference>
<dbReference type="InterPro" id="IPR007705">
    <property type="entry name" value="Vesicle_trsprt_v-SNARE_N"/>
</dbReference>
<evidence type="ECO:0000313" key="12">
    <source>
        <dbReference type="Proteomes" id="UP000031575"/>
    </source>
</evidence>
<comment type="caution">
    <text evidence="11">The sequence shown here is derived from an EMBL/GenBank/DDBJ whole genome shotgun (WGS) entry which is preliminary data.</text>
</comment>
<keyword evidence="6" id="KW-1133">Transmembrane helix</keyword>
<dbReference type="HOGENOM" id="CLU_075474_0_0_1"/>
<dbReference type="GO" id="GO:0012507">
    <property type="term" value="C:ER to Golgi transport vesicle membrane"/>
    <property type="evidence" value="ECO:0007669"/>
    <property type="project" value="TreeGrafter"/>
</dbReference>
<feature type="domain" description="T-SNARE coiled-coil homology" evidence="10">
    <location>
        <begin position="128"/>
        <end position="195"/>
    </location>
</feature>
<dbReference type="Proteomes" id="UP000031575">
    <property type="component" value="Unassembled WGS sequence"/>
</dbReference>